<gene>
    <name evidence="6" type="ORF">FHS99_001431</name>
</gene>
<sequence>MNNTHLLAAPVLAFCLVLGGCGSKPVEEAPLAGAAIGGAFALTDQDGRAVTDASYAGKYRVMYFGYTYCPDVCPLDVQRLMAGYRAFAKADPVRATKVQPIFVSVDPARDTPTVVKQFVGAFGAPLVGLTGTDAQIAAVAKRYAVIYSKEAGPKPDAYLMNHSRMAMLFAPDGKPVALLRADESADAVAADLDRWVV</sequence>
<keyword evidence="3" id="KW-0479">Metal-binding</keyword>
<dbReference type="PANTHER" id="PTHR12151">
    <property type="entry name" value="ELECTRON TRANSPORT PROTIN SCO1/SENC FAMILY MEMBER"/>
    <property type="match status" value="1"/>
</dbReference>
<evidence type="ECO:0000313" key="7">
    <source>
        <dbReference type="Proteomes" id="UP000546701"/>
    </source>
</evidence>
<dbReference type="InterPro" id="IPR036249">
    <property type="entry name" value="Thioredoxin-like_sf"/>
</dbReference>
<feature type="binding site" evidence="3">
    <location>
        <position position="162"/>
    </location>
    <ligand>
        <name>Cu cation</name>
        <dbReference type="ChEBI" id="CHEBI:23378"/>
    </ligand>
</feature>
<evidence type="ECO:0000259" key="5">
    <source>
        <dbReference type="PROSITE" id="PS51352"/>
    </source>
</evidence>
<dbReference type="EMBL" id="JACIJR010000003">
    <property type="protein sequence ID" value="MBB5728953.1"/>
    <property type="molecule type" value="Genomic_DNA"/>
</dbReference>
<name>A0A7W9BRR8_9SPHN</name>
<feature type="domain" description="Thioredoxin" evidence="5">
    <location>
        <begin position="31"/>
        <end position="197"/>
    </location>
</feature>
<organism evidence="6 7">
    <name type="scientific">Sphingomonas prati</name>
    <dbReference type="NCBI Taxonomy" id="1843237"/>
    <lineage>
        <taxon>Bacteria</taxon>
        <taxon>Pseudomonadati</taxon>
        <taxon>Pseudomonadota</taxon>
        <taxon>Alphaproteobacteria</taxon>
        <taxon>Sphingomonadales</taxon>
        <taxon>Sphingomonadaceae</taxon>
        <taxon>Sphingomonas</taxon>
    </lineage>
</organism>
<evidence type="ECO:0000256" key="2">
    <source>
        <dbReference type="ARBA" id="ARBA00023008"/>
    </source>
</evidence>
<dbReference type="CDD" id="cd02968">
    <property type="entry name" value="SCO"/>
    <property type="match status" value="1"/>
</dbReference>
<keyword evidence="4" id="KW-1015">Disulfide bond</keyword>
<comment type="similarity">
    <text evidence="1">Belongs to the SCO1/2 family.</text>
</comment>
<feature type="binding site" evidence="3">
    <location>
        <position position="73"/>
    </location>
    <ligand>
        <name>Cu cation</name>
        <dbReference type="ChEBI" id="CHEBI:23378"/>
    </ligand>
</feature>
<evidence type="ECO:0000256" key="4">
    <source>
        <dbReference type="PIRSR" id="PIRSR603782-2"/>
    </source>
</evidence>
<dbReference type="InterPro" id="IPR003782">
    <property type="entry name" value="SCO1/SenC"/>
</dbReference>
<evidence type="ECO:0000313" key="6">
    <source>
        <dbReference type="EMBL" id="MBB5728953.1"/>
    </source>
</evidence>
<dbReference type="Proteomes" id="UP000546701">
    <property type="component" value="Unassembled WGS sequence"/>
</dbReference>
<dbReference type="Pfam" id="PF02630">
    <property type="entry name" value="SCO1-SenC"/>
    <property type="match status" value="1"/>
</dbReference>
<dbReference type="PROSITE" id="PS51352">
    <property type="entry name" value="THIOREDOXIN_2"/>
    <property type="match status" value="1"/>
</dbReference>
<evidence type="ECO:0000256" key="3">
    <source>
        <dbReference type="PIRSR" id="PIRSR603782-1"/>
    </source>
</evidence>
<accession>A0A7W9BRR8</accession>
<protein>
    <submittedName>
        <fullName evidence="6">Protein SCO1/2</fullName>
    </submittedName>
</protein>
<dbReference type="GO" id="GO:0046872">
    <property type="term" value="F:metal ion binding"/>
    <property type="evidence" value="ECO:0007669"/>
    <property type="project" value="UniProtKB-KW"/>
</dbReference>
<proteinExistence type="inferred from homology"/>
<dbReference type="FunFam" id="3.40.30.10:FF:000013">
    <property type="entry name" value="Blast:Protein SCO1 homolog, mitochondrial"/>
    <property type="match status" value="1"/>
</dbReference>
<dbReference type="Gene3D" id="3.40.30.10">
    <property type="entry name" value="Glutaredoxin"/>
    <property type="match status" value="1"/>
</dbReference>
<dbReference type="SUPFAM" id="SSF52833">
    <property type="entry name" value="Thioredoxin-like"/>
    <property type="match status" value="1"/>
</dbReference>
<dbReference type="InterPro" id="IPR013766">
    <property type="entry name" value="Thioredoxin_domain"/>
</dbReference>
<keyword evidence="7" id="KW-1185">Reference proteome</keyword>
<feature type="disulfide bond" description="Redox-active" evidence="4">
    <location>
        <begin position="69"/>
        <end position="73"/>
    </location>
</feature>
<comment type="caution">
    <text evidence="6">The sequence shown here is derived from an EMBL/GenBank/DDBJ whole genome shotgun (WGS) entry which is preliminary data.</text>
</comment>
<feature type="binding site" evidence="3">
    <location>
        <position position="69"/>
    </location>
    <ligand>
        <name>Cu cation</name>
        <dbReference type="ChEBI" id="CHEBI:23378"/>
    </ligand>
</feature>
<keyword evidence="2 3" id="KW-0186">Copper</keyword>
<dbReference type="RefSeq" id="WP_229673855.1">
    <property type="nucleotide sequence ID" value="NZ_BMJP01000002.1"/>
</dbReference>
<dbReference type="PANTHER" id="PTHR12151:SF25">
    <property type="entry name" value="LINALOOL DEHYDRATASE_ISOMERASE DOMAIN-CONTAINING PROTEIN"/>
    <property type="match status" value="1"/>
</dbReference>
<reference evidence="6 7" key="1">
    <citation type="submission" date="2020-08" db="EMBL/GenBank/DDBJ databases">
        <title>Genomic Encyclopedia of Type Strains, Phase IV (KMG-IV): sequencing the most valuable type-strain genomes for metagenomic binning, comparative biology and taxonomic classification.</title>
        <authorList>
            <person name="Goeker M."/>
        </authorList>
    </citation>
    <scope>NUCLEOTIDE SEQUENCE [LARGE SCALE GENOMIC DNA]</scope>
    <source>
        <strain evidence="6 7">DSM 103336</strain>
    </source>
</reference>
<dbReference type="AlphaFoldDB" id="A0A7W9BRR8"/>
<evidence type="ECO:0000256" key="1">
    <source>
        <dbReference type="ARBA" id="ARBA00010996"/>
    </source>
</evidence>